<dbReference type="KEGG" id="dic:Dpoa569_0003015"/>
<dbReference type="RefSeq" id="WP_042872321.1">
    <property type="nucleotide sequence ID" value="NZ_CM001975.1"/>
</dbReference>
<dbReference type="Proteomes" id="UP000320591">
    <property type="component" value="Chromosome"/>
</dbReference>
<sequence>MTIFDSFFLAQLDVFAPFFAIIILMLFCFELSVSLRLLLRRQPALIPIQVRRNDDASDAYRPNDYR</sequence>
<keyword evidence="3" id="KW-1185">Reference proteome</keyword>
<dbReference type="STRING" id="568768.GCA_000406125_03082"/>
<protein>
    <submittedName>
        <fullName evidence="2">Uncharacterized protein</fullName>
    </submittedName>
</protein>
<keyword evidence="1" id="KW-0472">Membrane</keyword>
<name>A0A5B8IBT0_9GAMM</name>
<dbReference type="AlphaFoldDB" id="A0A5B8IBT0"/>
<keyword evidence="1" id="KW-1133">Transmembrane helix</keyword>
<feature type="transmembrane region" description="Helical" evidence="1">
    <location>
        <begin position="14"/>
        <end position="39"/>
    </location>
</feature>
<evidence type="ECO:0000256" key="1">
    <source>
        <dbReference type="SAM" id="Phobius"/>
    </source>
</evidence>
<keyword evidence="1" id="KW-0812">Transmembrane</keyword>
<evidence type="ECO:0000313" key="2">
    <source>
        <dbReference type="EMBL" id="QDX31048.1"/>
    </source>
</evidence>
<reference evidence="2 3" key="1">
    <citation type="journal article" date="2019" name="Environ. Microbiol.">
        <title>The phytopathogenic nature of Dickeya aquatica 174/2 and the dynamic early evolution of Dickeya pathogenicity.</title>
        <authorList>
            <person name="Duprey A."/>
            <person name="Taib N."/>
            <person name="Leonard S."/>
            <person name="Garin T."/>
            <person name="Flandrois J.P."/>
            <person name="Nasser W."/>
            <person name="Brochier-Armanet C."/>
            <person name="Reverchon S."/>
        </authorList>
    </citation>
    <scope>NUCLEOTIDE SEQUENCE [LARGE SCALE GENOMIC DNA]</scope>
    <source>
        <strain evidence="2 3">NCPPB 569</strain>
    </source>
</reference>
<dbReference type="EMBL" id="CP042220">
    <property type="protein sequence ID" value="QDX31048.1"/>
    <property type="molecule type" value="Genomic_DNA"/>
</dbReference>
<accession>A0A5B8IBT0</accession>
<organism evidence="2 3">
    <name type="scientific">Dickeya poaceiphila</name>
    <dbReference type="NCBI Taxonomy" id="568768"/>
    <lineage>
        <taxon>Bacteria</taxon>
        <taxon>Pseudomonadati</taxon>
        <taxon>Pseudomonadota</taxon>
        <taxon>Gammaproteobacteria</taxon>
        <taxon>Enterobacterales</taxon>
        <taxon>Pectobacteriaceae</taxon>
        <taxon>Dickeya</taxon>
    </lineage>
</organism>
<dbReference type="OrthoDB" id="6433665at2"/>
<evidence type="ECO:0000313" key="3">
    <source>
        <dbReference type="Proteomes" id="UP000320591"/>
    </source>
</evidence>
<proteinExistence type="predicted"/>
<gene>
    <name evidence="2" type="ORF">Dpoa569_0003015</name>
</gene>